<evidence type="ECO:0000313" key="3">
    <source>
        <dbReference type="Proteomes" id="UP000215335"/>
    </source>
</evidence>
<dbReference type="STRING" id="543379.A0A232FHK3"/>
<feature type="compositionally biased region" description="Low complexity" evidence="1">
    <location>
        <begin position="253"/>
        <end position="263"/>
    </location>
</feature>
<evidence type="ECO:0000313" key="2">
    <source>
        <dbReference type="EMBL" id="OXU30224.1"/>
    </source>
</evidence>
<proteinExistence type="predicted"/>
<dbReference type="Proteomes" id="UP000215335">
    <property type="component" value="Unassembled WGS sequence"/>
</dbReference>
<gene>
    <name evidence="2" type="ORF">TSAR_013141</name>
</gene>
<feature type="compositionally biased region" description="Basic and acidic residues" evidence="1">
    <location>
        <begin position="118"/>
        <end position="127"/>
    </location>
</feature>
<keyword evidence="3" id="KW-1185">Reference proteome</keyword>
<dbReference type="AlphaFoldDB" id="A0A232FHK3"/>
<protein>
    <submittedName>
        <fullName evidence="2">Uncharacterized protein</fullName>
    </submittedName>
</protein>
<evidence type="ECO:0000256" key="1">
    <source>
        <dbReference type="SAM" id="MobiDB-lite"/>
    </source>
</evidence>
<sequence>MGCESRTVSPLHFVNTGLETDHAVSQPISMGTGRRVGVGSGFHQTTEVGTVLSPRSSETGGLGVKMVEYVLGSSPTTPKELEPRMVSLRLVSKLSAKLPGAFLKSELILIVSFPTQNDTDKKDKDKGTASPFDSSKDDTGPQGNGLSSQNGLDDDKGFNRTPGSRQPSPGEEEFQKNATLAVSTGAGGVVLLKPGVDVMGGGEEHFMTAFAPAPPHHLQHHQAPPTHHLPHLPSHAAQLFGAQGPPQGPPPSQQQQQQQQQQGPPQPQDTTGHFDVQQLELESRQRCGSPTAAAGTAATAAATVVLELASQH</sequence>
<name>A0A232FHK3_9HYME</name>
<dbReference type="OrthoDB" id="668540at2759"/>
<reference evidence="2 3" key="1">
    <citation type="journal article" date="2017" name="Curr. Biol.">
        <title>The Evolution of Venom by Co-option of Single-Copy Genes.</title>
        <authorList>
            <person name="Martinson E.O."/>
            <person name="Mrinalini"/>
            <person name="Kelkar Y.D."/>
            <person name="Chang C.H."/>
            <person name="Werren J.H."/>
        </authorList>
    </citation>
    <scope>NUCLEOTIDE SEQUENCE [LARGE SCALE GENOMIC DNA]</scope>
    <source>
        <strain evidence="2 3">Alberta</strain>
        <tissue evidence="2">Whole body</tissue>
    </source>
</reference>
<feature type="region of interest" description="Disordered" evidence="1">
    <location>
        <begin position="238"/>
        <end position="295"/>
    </location>
</feature>
<dbReference type="EMBL" id="NNAY01000182">
    <property type="protein sequence ID" value="OXU30224.1"/>
    <property type="molecule type" value="Genomic_DNA"/>
</dbReference>
<organism evidence="2 3">
    <name type="scientific">Trichomalopsis sarcophagae</name>
    <dbReference type="NCBI Taxonomy" id="543379"/>
    <lineage>
        <taxon>Eukaryota</taxon>
        <taxon>Metazoa</taxon>
        <taxon>Ecdysozoa</taxon>
        <taxon>Arthropoda</taxon>
        <taxon>Hexapoda</taxon>
        <taxon>Insecta</taxon>
        <taxon>Pterygota</taxon>
        <taxon>Neoptera</taxon>
        <taxon>Endopterygota</taxon>
        <taxon>Hymenoptera</taxon>
        <taxon>Apocrita</taxon>
        <taxon>Proctotrupomorpha</taxon>
        <taxon>Chalcidoidea</taxon>
        <taxon>Pteromalidae</taxon>
        <taxon>Pteromalinae</taxon>
        <taxon>Trichomalopsis</taxon>
    </lineage>
</organism>
<accession>A0A232FHK3</accession>
<feature type="region of interest" description="Disordered" evidence="1">
    <location>
        <begin position="116"/>
        <end position="174"/>
    </location>
</feature>
<comment type="caution">
    <text evidence="2">The sequence shown here is derived from an EMBL/GenBank/DDBJ whole genome shotgun (WGS) entry which is preliminary data.</text>
</comment>